<dbReference type="AlphaFoldDB" id="A0A831TFJ8"/>
<name>A0A831TFJ8_9BACT</name>
<feature type="transmembrane region" description="Helical" evidence="1">
    <location>
        <begin position="6"/>
        <end position="30"/>
    </location>
</feature>
<sequence>MQWDEWYPLFSAITYFGSLALGIAVSILWVTRRHRHFRALDWAYELLVAWLFAAALWQGIRQGPVWDTALAGSPIWLRSLIALAVASGSVVAAWWVTKRSHQPERAEDQAAPRRA</sequence>
<evidence type="ECO:0000313" key="2">
    <source>
        <dbReference type="EMBL" id="HEG90936.1"/>
    </source>
</evidence>
<organism evidence="2">
    <name type="scientific">Thermorudis peleae</name>
    <dbReference type="NCBI Taxonomy" id="1382356"/>
    <lineage>
        <taxon>Bacteria</taxon>
        <taxon>Pseudomonadati</taxon>
        <taxon>Thermomicrobiota</taxon>
        <taxon>Thermomicrobia</taxon>
        <taxon>Thermomicrobia incertae sedis</taxon>
        <taxon>Thermorudis</taxon>
    </lineage>
</organism>
<comment type="caution">
    <text evidence="2">The sequence shown here is derived from an EMBL/GenBank/DDBJ whole genome shotgun (WGS) entry which is preliminary data.</text>
</comment>
<dbReference type="EMBL" id="DSIY01000142">
    <property type="protein sequence ID" value="HEG90936.1"/>
    <property type="molecule type" value="Genomic_DNA"/>
</dbReference>
<keyword evidence="1" id="KW-0472">Membrane</keyword>
<keyword evidence="1" id="KW-1133">Transmembrane helix</keyword>
<feature type="transmembrane region" description="Helical" evidence="1">
    <location>
        <begin position="75"/>
        <end position="96"/>
    </location>
</feature>
<keyword evidence="1" id="KW-0812">Transmembrane</keyword>
<feature type="transmembrane region" description="Helical" evidence="1">
    <location>
        <begin position="42"/>
        <end position="60"/>
    </location>
</feature>
<proteinExistence type="predicted"/>
<gene>
    <name evidence="2" type="ORF">ENP34_05795</name>
</gene>
<reference evidence="2" key="1">
    <citation type="journal article" date="2020" name="mSystems">
        <title>Genome- and Community-Level Interaction Insights into Carbon Utilization and Element Cycling Functions of Hydrothermarchaeota in Hydrothermal Sediment.</title>
        <authorList>
            <person name="Zhou Z."/>
            <person name="Liu Y."/>
            <person name="Xu W."/>
            <person name="Pan J."/>
            <person name="Luo Z.H."/>
            <person name="Li M."/>
        </authorList>
    </citation>
    <scope>NUCLEOTIDE SEQUENCE [LARGE SCALE GENOMIC DNA]</scope>
    <source>
        <strain evidence="2">SpSt-210</strain>
    </source>
</reference>
<accession>A0A831TFJ8</accession>
<protein>
    <submittedName>
        <fullName evidence="2">Uncharacterized protein</fullName>
    </submittedName>
</protein>
<evidence type="ECO:0000256" key="1">
    <source>
        <dbReference type="SAM" id="Phobius"/>
    </source>
</evidence>